<dbReference type="KEGG" id="sbi:8061776"/>
<protein>
    <submittedName>
        <fullName evidence="1">Uncharacterized protein</fullName>
    </submittedName>
</protein>
<dbReference type="NCBIfam" id="TIGR01589">
    <property type="entry name" value="A_thal_3526"/>
    <property type="match status" value="1"/>
</dbReference>
<reference evidence="1" key="2">
    <citation type="submission" date="2020-10" db="EMBL/GenBank/DDBJ databases">
        <authorList>
            <person name="Cooper E.A."/>
            <person name="Brenton Z.W."/>
            <person name="Flinn B.S."/>
            <person name="Jenkins J."/>
            <person name="Shu S."/>
            <person name="Flowers D."/>
            <person name="Luo F."/>
            <person name="Wang Y."/>
            <person name="Xia P."/>
            <person name="Barry K."/>
            <person name="Daum C."/>
            <person name="Lipzen A."/>
            <person name="Yoshinaga Y."/>
            <person name="Schmutz J."/>
            <person name="Saski C."/>
            <person name="Vermerris W."/>
            <person name="Kresovich S."/>
        </authorList>
    </citation>
    <scope>NUCLEOTIDE SEQUENCE</scope>
</reference>
<dbReference type="EMBL" id="CM027688">
    <property type="protein sequence ID" value="KAG0518426.1"/>
    <property type="molecule type" value="Genomic_DNA"/>
</dbReference>
<organism evidence="1 2">
    <name type="scientific">Sorghum bicolor</name>
    <name type="common">Sorghum</name>
    <name type="synonym">Sorghum vulgare</name>
    <dbReference type="NCBI Taxonomy" id="4558"/>
    <lineage>
        <taxon>Eukaryota</taxon>
        <taxon>Viridiplantae</taxon>
        <taxon>Streptophyta</taxon>
        <taxon>Embryophyta</taxon>
        <taxon>Tracheophyta</taxon>
        <taxon>Spermatophyta</taxon>
        <taxon>Magnoliopsida</taxon>
        <taxon>Liliopsida</taxon>
        <taxon>Poales</taxon>
        <taxon>Poaceae</taxon>
        <taxon>PACMAD clade</taxon>
        <taxon>Panicoideae</taxon>
        <taxon>Andropogonodae</taxon>
        <taxon>Andropogoneae</taxon>
        <taxon>Sorghinae</taxon>
        <taxon>Sorghum</taxon>
    </lineage>
</organism>
<comment type="caution">
    <text evidence="1">The sequence shown here is derived from an EMBL/GenBank/DDBJ whole genome shotgun (WGS) entry which is preliminary data.</text>
</comment>
<dbReference type="OrthoDB" id="509052at2759"/>
<evidence type="ECO:0000313" key="2">
    <source>
        <dbReference type="Proteomes" id="UP000807115"/>
    </source>
</evidence>
<dbReference type="PANTHER" id="PTHR31871">
    <property type="entry name" value="OS02G0137100 PROTEIN"/>
    <property type="match status" value="1"/>
</dbReference>
<dbReference type="Proteomes" id="UP000807115">
    <property type="component" value="Chromosome 9"/>
</dbReference>
<dbReference type="AlphaFoldDB" id="A0A921U594"/>
<reference evidence="1" key="1">
    <citation type="journal article" date="2019" name="BMC Genomics">
        <title>A new reference genome for Sorghum bicolor reveals high levels of sequence similarity between sweet and grain genotypes: implications for the genetics of sugar metabolism.</title>
        <authorList>
            <person name="Cooper E.A."/>
            <person name="Brenton Z.W."/>
            <person name="Flinn B.S."/>
            <person name="Jenkins J."/>
            <person name="Shu S."/>
            <person name="Flowers D."/>
            <person name="Luo F."/>
            <person name="Wang Y."/>
            <person name="Xia P."/>
            <person name="Barry K."/>
            <person name="Daum C."/>
            <person name="Lipzen A."/>
            <person name="Yoshinaga Y."/>
            <person name="Schmutz J."/>
            <person name="Saski C."/>
            <person name="Vermerris W."/>
            <person name="Kresovich S."/>
        </authorList>
    </citation>
    <scope>NUCLEOTIDE SEQUENCE</scope>
</reference>
<evidence type="ECO:0000313" key="1">
    <source>
        <dbReference type="EMBL" id="KAG0518426.1"/>
    </source>
</evidence>
<sequence length="102" mass="11767">MGDSSSSASYIRMVHHMIEKCICFNLNKEECMDALEKHANVNPVVTATVWKELEKENKEFFETYNKEREERNIIEAETMERIQKMLSEAAASKSSDDDDDDG</sequence>
<dbReference type="OMA" id="YTKGRDQ"/>
<accession>A0A921U594</accession>
<proteinExistence type="predicted"/>
<name>A0A921U594_SORBI</name>
<dbReference type="Pfam" id="PF09713">
    <property type="entry name" value="A_thal_3526"/>
    <property type="match status" value="1"/>
</dbReference>
<gene>
    <name evidence="1" type="ORF">BDA96_09G174200</name>
</gene>
<dbReference type="Gramene" id="EES19655">
    <property type="protein sequence ID" value="EES19655"/>
    <property type="gene ID" value="SORBI_3009G165200"/>
</dbReference>
<dbReference type="InterPro" id="IPR006476">
    <property type="entry name" value="CHP01589_pln"/>
</dbReference>
<dbReference type="PANTHER" id="PTHR31871:SF48">
    <property type="entry name" value="OS05G0462000 PROTEIN"/>
    <property type="match status" value="1"/>
</dbReference>